<proteinExistence type="predicted"/>
<organism evidence="1 2">
    <name type="scientific">Laribacter hongkongensis</name>
    <dbReference type="NCBI Taxonomy" id="168471"/>
    <lineage>
        <taxon>Bacteria</taxon>
        <taxon>Pseudomonadati</taxon>
        <taxon>Pseudomonadota</taxon>
        <taxon>Betaproteobacteria</taxon>
        <taxon>Neisseriales</taxon>
        <taxon>Aquaspirillaceae</taxon>
        <taxon>Laribacter</taxon>
    </lineage>
</organism>
<evidence type="ECO:0000313" key="2">
    <source>
        <dbReference type="Proteomes" id="UP000197424"/>
    </source>
</evidence>
<reference evidence="2" key="1">
    <citation type="submission" date="2017-06" db="EMBL/GenBank/DDBJ databases">
        <title>Whole genome sequence of Laribacter hongkongensis LHGZ1.</title>
        <authorList>
            <person name="Chen D."/>
            <person name="Wu H."/>
            <person name="Chen J."/>
        </authorList>
    </citation>
    <scope>NUCLEOTIDE SEQUENCE [LARGE SCALE GENOMIC DNA]</scope>
    <source>
        <strain evidence="2">LHGZ1</strain>
    </source>
</reference>
<name>A0A248LMR8_9NEIS</name>
<dbReference type="Proteomes" id="UP000197424">
    <property type="component" value="Chromosome"/>
</dbReference>
<sequence>MDTVSLHQARDAMPPVSEALGEKFGMNAPMAIDTIDLGMNQPDFAQQLSVCHLSRRRSAV</sequence>
<accession>A0A248LMR8</accession>
<dbReference type="EMBL" id="CP022115">
    <property type="protein sequence ID" value="ASJ25962.1"/>
    <property type="molecule type" value="Genomic_DNA"/>
</dbReference>
<gene>
    <name evidence="1" type="ORF">LHGZ1_3131</name>
</gene>
<evidence type="ECO:0000313" key="1">
    <source>
        <dbReference type="EMBL" id="ASJ25962.1"/>
    </source>
</evidence>
<dbReference type="AlphaFoldDB" id="A0A248LMR8"/>
<protein>
    <submittedName>
        <fullName evidence="1">Uncharacterized protein</fullName>
    </submittedName>
</protein>